<comment type="similarity">
    <text evidence="1">Belongs to the SMP-30/CGR1 family.</text>
</comment>
<dbReference type="EC" id="3.1.1.99" evidence="3"/>
<name>A0ABV0HLC4_9ENTR</name>
<dbReference type="InterPro" id="IPR011042">
    <property type="entry name" value="6-blade_b-propeller_TolB-like"/>
</dbReference>
<dbReference type="PANTHER" id="PTHR10907:SF47">
    <property type="entry name" value="REGUCALCIN"/>
    <property type="match status" value="1"/>
</dbReference>
<evidence type="ECO:0000259" key="2">
    <source>
        <dbReference type="Pfam" id="PF08450"/>
    </source>
</evidence>
<dbReference type="PRINTS" id="PR01790">
    <property type="entry name" value="SMP30FAMILY"/>
</dbReference>
<sequence>MTEPQPLFDYAGHLPECPTWSESEQALYWADILEYEIHRYHPQSGEHQVLQFPEEVGCFALREKGGFIVALRSAIWLADKHGLLVRKICDNPSNPTLARFNDGGTDRDGRFYAGTFWGPGDYNGALLVRVDNTLKTKVVQCDIHGANGLAFSADKRWMYTSDTPNGVIYQTPLDDDGEPGRREIFHQFSAGEGIPDGAAVDEEGCYWSALFDGWRIARFSPEGEQIEEYRMPVRCPTMVCFGGADMRTLFITTTRENMSAAEVAQYPLSGAIFTLPVSVAGMKKLPFIEH</sequence>
<comment type="caution">
    <text evidence="3">The sequence shown here is derived from an EMBL/GenBank/DDBJ whole genome shotgun (WGS) entry which is preliminary data.</text>
</comment>
<dbReference type="Gene3D" id="2.120.10.30">
    <property type="entry name" value="TolB, C-terminal domain"/>
    <property type="match status" value="1"/>
</dbReference>
<protein>
    <submittedName>
        <fullName evidence="3">SMP-30/gluconolactonase/LRE family protein</fullName>
        <ecNumber evidence="3">3.1.1.99</ecNumber>
    </submittedName>
</protein>
<dbReference type="Pfam" id="PF08450">
    <property type="entry name" value="SGL"/>
    <property type="match status" value="1"/>
</dbReference>
<dbReference type="RefSeq" id="WP_347795232.1">
    <property type="nucleotide sequence ID" value="NZ_JAYMYY010000003.1"/>
</dbReference>
<evidence type="ECO:0000313" key="4">
    <source>
        <dbReference type="Proteomes" id="UP001444146"/>
    </source>
</evidence>
<dbReference type="Proteomes" id="UP001444146">
    <property type="component" value="Unassembled WGS sequence"/>
</dbReference>
<evidence type="ECO:0000256" key="1">
    <source>
        <dbReference type="ARBA" id="ARBA00008853"/>
    </source>
</evidence>
<accession>A0ABV0HLC4</accession>
<organism evidence="3 4">
    <name type="scientific">Pseudocitrobacter cyperus</name>
    <dbReference type="NCBI Taxonomy" id="3112843"/>
    <lineage>
        <taxon>Bacteria</taxon>
        <taxon>Pseudomonadati</taxon>
        <taxon>Pseudomonadota</taxon>
        <taxon>Gammaproteobacteria</taxon>
        <taxon>Enterobacterales</taxon>
        <taxon>Enterobacteriaceae</taxon>
        <taxon>Pseudocitrobacter</taxon>
    </lineage>
</organism>
<feature type="domain" description="SMP-30/Gluconolactonase/LRE-like region" evidence="2">
    <location>
        <begin position="14"/>
        <end position="254"/>
    </location>
</feature>
<dbReference type="EMBL" id="JAYMYY010000003">
    <property type="protein sequence ID" value="MEO3990897.1"/>
    <property type="molecule type" value="Genomic_DNA"/>
</dbReference>
<dbReference type="SUPFAM" id="SSF63829">
    <property type="entry name" value="Calcium-dependent phosphotriesterase"/>
    <property type="match status" value="1"/>
</dbReference>
<keyword evidence="4" id="KW-1185">Reference proteome</keyword>
<gene>
    <name evidence="3" type="ORF">VSR74_13880</name>
</gene>
<keyword evidence="3" id="KW-0378">Hydrolase</keyword>
<proteinExistence type="inferred from homology"/>
<dbReference type="InterPro" id="IPR013658">
    <property type="entry name" value="SGL"/>
</dbReference>
<dbReference type="GO" id="GO:0016787">
    <property type="term" value="F:hydrolase activity"/>
    <property type="evidence" value="ECO:0007669"/>
    <property type="project" value="UniProtKB-KW"/>
</dbReference>
<dbReference type="InterPro" id="IPR005511">
    <property type="entry name" value="SMP-30"/>
</dbReference>
<dbReference type="PANTHER" id="PTHR10907">
    <property type="entry name" value="REGUCALCIN"/>
    <property type="match status" value="1"/>
</dbReference>
<reference evidence="3 4" key="1">
    <citation type="submission" date="2024-01" db="EMBL/GenBank/DDBJ databases">
        <title>Pseudocitrobacter sp. Endophytic strain Cyp-38L.</title>
        <authorList>
            <person name="Amer M.A."/>
            <person name="Hamed S.M."/>
        </authorList>
    </citation>
    <scope>NUCLEOTIDE SEQUENCE [LARGE SCALE GENOMIC DNA]</scope>
    <source>
        <strain evidence="3 4">Cyp38S</strain>
    </source>
</reference>
<evidence type="ECO:0000313" key="3">
    <source>
        <dbReference type="EMBL" id="MEO3990897.1"/>
    </source>
</evidence>